<feature type="compositionally biased region" description="Basic and acidic residues" evidence="1">
    <location>
        <begin position="224"/>
        <end position="235"/>
    </location>
</feature>
<evidence type="ECO:0000259" key="3">
    <source>
        <dbReference type="Pfam" id="PF13203"/>
    </source>
</evidence>
<dbReference type="Gene3D" id="3.40.50.410">
    <property type="entry name" value="von Willebrand factor, type A domain"/>
    <property type="match status" value="1"/>
</dbReference>
<dbReference type="InterPro" id="IPR025154">
    <property type="entry name" value="Put_metallopeptidase_dom"/>
</dbReference>
<name>A0A0M6WF18_9FIRM</name>
<dbReference type="InterPro" id="IPR018698">
    <property type="entry name" value="VWA-like_dom"/>
</dbReference>
<dbReference type="AlphaFoldDB" id="A0A0M6WF18"/>
<feature type="domain" description="Putative metallopeptidase" evidence="3">
    <location>
        <begin position="27"/>
        <end position="144"/>
    </location>
</feature>
<dbReference type="Pfam" id="PF13203">
    <property type="entry name" value="DUF2201_N"/>
    <property type="match status" value="1"/>
</dbReference>
<feature type="region of interest" description="Disordered" evidence="1">
    <location>
        <begin position="222"/>
        <end position="241"/>
    </location>
</feature>
<organism evidence="4 5">
    <name type="scientific">Agathobacter rectalis</name>
    <dbReference type="NCBI Taxonomy" id="39491"/>
    <lineage>
        <taxon>Bacteria</taxon>
        <taxon>Bacillati</taxon>
        <taxon>Bacillota</taxon>
        <taxon>Clostridia</taxon>
        <taxon>Lachnospirales</taxon>
        <taxon>Lachnospiraceae</taxon>
        <taxon>Agathobacter</taxon>
    </lineage>
</organism>
<evidence type="ECO:0000313" key="4">
    <source>
        <dbReference type="EMBL" id="CRL34918.1"/>
    </source>
</evidence>
<dbReference type="Proteomes" id="UP000049472">
    <property type="component" value="Unassembled WGS sequence"/>
</dbReference>
<dbReference type="SUPFAM" id="SSF53300">
    <property type="entry name" value="vWA-like"/>
    <property type="match status" value="1"/>
</dbReference>
<keyword evidence="5" id="KW-1185">Reference proteome</keyword>
<sequence>MKKHVQTDSEWQEEMSQKIIDEIQCELYLDMPFMKLALSALSPKVNEQLYSMATDGTYIYYNPIRLIDIFKKNGMYLNRAYLHSVLHCLFFHLWTKGERDEFLWNTACDIMVEYTIDTMEKKSTKRILSYIRKTTYERLKKENIVIAPGALYAWLYKQYAEIEAEEITDIDDIANTNDKNELALLAREFYTDDHALWPEEKNDNAMPLSSSEAKKQWQKISRQTRMEKKHSKDSESEGEQVMMRELSAKRSRRSYKEFLHRFAVLREEVHADYDSFDMGYYAYGLSLYGNMPLIEPLETRETYKIRDFVIVLDTSYSVSGELVEHFLQETFTILTESDSFFVRNKIRIIQCDDSVKTDDEITDEKQIKPLLNKFTLVGGGGTDFRPAFSYVRDLLDKGELKNMCGLIYFTDGKGIFPAKCPSYKCAFVSVGAYEGNEVPPWAMQVELEETI</sequence>
<dbReference type="InterPro" id="IPR036465">
    <property type="entry name" value="vWFA_dom_sf"/>
</dbReference>
<reference evidence="5" key="1">
    <citation type="submission" date="2015-05" db="EMBL/GenBank/DDBJ databases">
        <authorList>
            <consortium name="Pathogen Informatics"/>
        </authorList>
    </citation>
    <scope>NUCLEOTIDE SEQUENCE [LARGE SCALE GENOMIC DNA]</scope>
    <source>
        <strain evidence="5">T1-815</strain>
    </source>
</reference>
<dbReference type="CDD" id="cd00198">
    <property type="entry name" value="vWFA"/>
    <property type="match status" value="1"/>
</dbReference>
<dbReference type="Pfam" id="PF09967">
    <property type="entry name" value="DUF2201"/>
    <property type="match status" value="1"/>
</dbReference>
<evidence type="ECO:0000256" key="1">
    <source>
        <dbReference type="SAM" id="MobiDB-lite"/>
    </source>
</evidence>
<dbReference type="RefSeq" id="WP_055061343.1">
    <property type="nucleotide sequence ID" value="NZ_CVRQ01000012.1"/>
</dbReference>
<gene>
    <name evidence="4" type="ORF">T1815_09651</name>
</gene>
<protein>
    <recommendedName>
        <fullName evidence="6">Metallopeptidase</fullName>
    </recommendedName>
</protein>
<evidence type="ECO:0000313" key="5">
    <source>
        <dbReference type="Proteomes" id="UP000049472"/>
    </source>
</evidence>
<dbReference type="PANTHER" id="PTHR38730:SF1">
    <property type="entry name" value="SLL7028 PROTEIN"/>
    <property type="match status" value="1"/>
</dbReference>
<evidence type="ECO:0000259" key="2">
    <source>
        <dbReference type="Pfam" id="PF09967"/>
    </source>
</evidence>
<dbReference type="EMBL" id="CVRQ01000012">
    <property type="protein sequence ID" value="CRL34918.1"/>
    <property type="molecule type" value="Genomic_DNA"/>
</dbReference>
<dbReference type="PANTHER" id="PTHR38730">
    <property type="entry name" value="SLL7028 PROTEIN"/>
    <property type="match status" value="1"/>
</dbReference>
<accession>A0A0M6WF18</accession>
<proteinExistence type="predicted"/>
<evidence type="ECO:0008006" key="6">
    <source>
        <dbReference type="Google" id="ProtNLM"/>
    </source>
</evidence>
<feature type="domain" description="VWA-like" evidence="2">
    <location>
        <begin position="309"/>
        <end position="447"/>
    </location>
</feature>